<sequence length="256" mass="28394">MFKALKMKLAARHINQKNAAKKRSKKAVSKNSFWGRVYDVIKKPFIFIAKCLRRFWSWVRSIDLIGLVNITLLSSIIVLFSMLIIDLTGINNKPVVIIANNSSATSQQVQVSNNSAPRAVRERISNNLNTLPLKRDSQRQYIGKTINVTNVAPDKVAVKQTARVSNVMYGDVIIDSRGAATMIKAGDVIKGNLFLQHMRKYTLPCGVRIEGDLYLRDMGLLQFAGEFTVTGNIYVTPNSSFGPLPGTARIGGQVIL</sequence>
<proteinExistence type="predicted"/>
<reference evidence="2" key="2">
    <citation type="journal article" date="2021" name="PeerJ">
        <title>Extensive microbial diversity within the chicken gut microbiome revealed by metagenomics and culture.</title>
        <authorList>
            <person name="Gilroy R."/>
            <person name="Ravi A."/>
            <person name="Getino M."/>
            <person name="Pursley I."/>
            <person name="Horton D.L."/>
            <person name="Alikhan N.F."/>
            <person name="Baker D."/>
            <person name="Gharbi K."/>
            <person name="Hall N."/>
            <person name="Watson M."/>
            <person name="Adriaenssens E.M."/>
            <person name="Foster-Nyarko E."/>
            <person name="Jarju S."/>
            <person name="Secka A."/>
            <person name="Antonio M."/>
            <person name="Oren A."/>
            <person name="Chaudhuri R.R."/>
            <person name="La Ragione R."/>
            <person name="Hildebrand F."/>
            <person name="Pallen M.J."/>
        </authorList>
    </citation>
    <scope>NUCLEOTIDE SEQUENCE</scope>
    <source>
        <strain evidence="2">CHK136-897</strain>
    </source>
</reference>
<evidence type="ECO:0000313" key="3">
    <source>
        <dbReference type="Proteomes" id="UP000824142"/>
    </source>
</evidence>
<organism evidence="2 3">
    <name type="scientific">Candidatus Enterousia avicola</name>
    <dbReference type="NCBI Taxonomy" id="2840787"/>
    <lineage>
        <taxon>Bacteria</taxon>
        <taxon>Pseudomonadati</taxon>
        <taxon>Pseudomonadota</taxon>
        <taxon>Alphaproteobacteria</taxon>
        <taxon>Candidatus Enterousia</taxon>
    </lineage>
</organism>
<keyword evidence="1" id="KW-0472">Membrane</keyword>
<gene>
    <name evidence="2" type="ORF">IAC63_00800</name>
</gene>
<protein>
    <submittedName>
        <fullName evidence="2">Uncharacterized protein</fullName>
    </submittedName>
</protein>
<dbReference type="AlphaFoldDB" id="A0A9D1SMA8"/>
<reference evidence="2" key="1">
    <citation type="submission" date="2020-10" db="EMBL/GenBank/DDBJ databases">
        <authorList>
            <person name="Gilroy R."/>
        </authorList>
    </citation>
    <scope>NUCLEOTIDE SEQUENCE</scope>
    <source>
        <strain evidence="2">CHK136-897</strain>
    </source>
</reference>
<accession>A0A9D1SMA8</accession>
<dbReference type="EMBL" id="DVNO01000006">
    <property type="protein sequence ID" value="HIU65165.1"/>
    <property type="molecule type" value="Genomic_DNA"/>
</dbReference>
<dbReference type="Proteomes" id="UP000824142">
    <property type="component" value="Unassembled WGS sequence"/>
</dbReference>
<keyword evidence="1" id="KW-1133">Transmembrane helix</keyword>
<name>A0A9D1SMA8_9PROT</name>
<evidence type="ECO:0000256" key="1">
    <source>
        <dbReference type="SAM" id="Phobius"/>
    </source>
</evidence>
<comment type="caution">
    <text evidence="2">The sequence shown here is derived from an EMBL/GenBank/DDBJ whole genome shotgun (WGS) entry which is preliminary data.</text>
</comment>
<feature type="transmembrane region" description="Helical" evidence="1">
    <location>
        <begin position="62"/>
        <end position="85"/>
    </location>
</feature>
<evidence type="ECO:0000313" key="2">
    <source>
        <dbReference type="EMBL" id="HIU65165.1"/>
    </source>
</evidence>
<keyword evidence="1" id="KW-0812">Transmembrane</keyword>